<evidence type="ECO:0000313" key="4">
    <source>
        <dbReference type="EMBL" id="KZV94803.1"/>
    </source>
</evidence>
<dbReference type="PANTHER" id="PTHR40465:SF1">
    <property type="entry name" value="DUF6534 DOMAIN-CONTAINING PROTEIN"/>
    <property type="match status" value="1"/>
</dbReference>
<protein>
    <recommendedName>
        <fullName evidence="3">DUF6534 domain-containing protein</fullName>
    </recommendedName>
</protein>
<feature type="compositionally biased region" description="Basic and acidic residues" evidence="1">
    <location>
        <begin position="331"/>
        <end position="348"/>
    </location>
</feature>
<dbReference type="InParanoid" id="A0A165JGB6"/>
<evidence type="ECO:0000256" key="1">
    <source>
        <dbReference type="SAM" id="MobiDB-lite"/>
    </source>
</evidence>
<dbReference type="InterPro" id="IPR045339">
    <property type="entry name" value="DUF6534"/>
</dbReference>
<keyword evidence="2" id="KW-0812">Transmembrane</keyword>
<dbReference type="EMBL" id="KV425967">
    <property type="protein sequence ID" value="KZV94803.1"/>
    <property type="molecule type" value="Genomic_DNA"/>
</dbReference>
<accession>A0A165JGB6</accession>
<evidence type="ECO:0000313" key="5">
    <source>
        <dbReference type="Proteomes" id="UP000077266"/>
    </source>
</evidence>
<dbReference type="Pfam" id="PF20152">
    <property type="entry name" value="DUF6534"/>
    <property type="match status" value="1"/>
</dbReference>
<sequence>MADPAAAPAGPLTPSPALPGIPVAFPPGFPSLNLTVGAVTISTWLSIFLFGVVCAATYIYYLQFPRDRLGFKLLAFTVWFLAATDTVSNCIWAYEWTVTLWGSIPGAGIIPYGFYVNILCVATTTAVTQFFYAWRLWLISGGNYVLCGLIVSAAITQEIIVIWALSVWGSHHALISEIGLVLPGAYGWLIAGIIGDTIISISMFWFLRIKTRDTPTPSKTTFNAIISRTVQANVFSLISQTLTFVLFKLDVGMFFFLNDVTICKVYAFSLLTSLNARRSSTAMFNLSRSQISTGPTSNNISLNQISANSRANRPPVVRITETVEMTTEADWDQKNAHEHGDWDSKDSTAVRSPISSSTSSTYFGRSPARPVSTFLDMNGSNDRVGVGMAV</sequence>
<dbReference type="STRING" id="1314781.A0A165JGB6"/>
<dbReference type="OrthoDB" id="2535105at2759"/>
<dbReference type="AlphaFoldDB" id="A0A165JGB6"/>
<dbReference type="Proteomes" id="UP000077266">
    <property type="component" value="Unassembled WGS sequence"/>
</dbReference>
<feature type="region of interest" description="Disordered" evidence="1">
    <location>
        <begin position="327"/>
        <end position="370"/>
    </location>
</feature>
<feature type="transmembrane region" description="Helical" evidence="2">
    <location>
        <begin position="36"/>
        <end position="61"/>
    </location>
</feature>
<feature type="compositionally biased region" description="Low complexity" evidence="1">
    <location>
        <begin position="349"/>
        <end position="361"/>
    </location>
</feature>
<evidence type="ECO:0000256" key="2">
    <source>
        <dbReference type="SAM" id="Phobius"/>
    </source>
</evidence>
<keyword evidence="2" id="KW-0472">Membrane</keyword>
<keyword evidence="5" id="KW-1185">Reference proteome</keyword>
<proteinExistence type="predicted"/>
<feature type="transmembrane region" description="Helical" evidence="2">
    <location>
        <begin position="73"/>
        <end position="94"/>
    </location>
</feature>
<feature type="transmembrane region" description="Helical" evidence="2">
    <location>
        <begin position="144"/>
        <end position="165"/>
    </location>
</feature>
<reference evidence="4 5" key="1">
    <citation type="journal article" date="2016" name="Mol. Biol. Evol.">
        <title>Comparative Genomics of Early-Diverging Mushroom-Forming Fungi Provides Insights into the Origins of Lignocellulose Decay Capabilities.</title>
        <authorList>
            <person name="Nagy L.G."/>
            <person name="Riley R."/>
            <person name="Tritt A."/>
            <person name="Adam C."/>
            <person name="Daum C."/>
            <person name="Floudas D."/>
            <person name="Sun H."/>
            <person name="Yadav J.S."/>
            <person name="Pangilinan J."/>
            <person name="Larsson K.H."/>
            <person name="Matsuura K."/>
            <person name="Barry K."/>
            <person name="Labutti K."/>
            <person name="Kuo R."/>
            <person name="Ohm R.A."/>
            <person name="Bhattacharya S.S."/>
            <person name="Shirouzu T."/>
            <person name="Yoshinaga Y."/>
            <person name="Martin F.M."/>
            <person name="Grigoriev I.V."/>
            <person name="Hibbett D.S."/>
        </authorList>
    </citation>
    <scope>NUCLEOTIDE SEQUENCE [LARGE SCALE GENOMIC DNA]</scope>
    <source>
        <strain evidence="4 5">HHB12029</strain>
    </source>
</reference>
<feature type="domain" description="DUF6534" evidence="3">
    <location>
        <begin position="193"/>
        <end position="279"/>
    </location>
</feature>
<gene>
    <name evidence="4" type="ORF">EXIGLDRAFT_834769</name>
</gene>
<keyword evidence="2" id="KW-1133">Transmembrane helix</keyword>
<evidence type="ECO:0000259" key="3">
    <source>
        <dbReference type="Pfam" id="PF20152"/>
    </source>
</evidence>
<feature type="transmembrane region" description="Helical" evidence="2">
    <location>
        <begin position="228"/>
        <end position="247"/>
    </location>
</feature>
<dbReference type="PANTHER" id="PTHR40465">
    <property type="entry name" value="CHROMOSOME 1, WHOLE GENOME SHOTGUN SEQUENCE"/>
    <property type="match status" value="1"/>
</dbReference>
<feature type="transmembrane region" description="Helical" evidence="2">
    <location>
        <begin position="185"/>
        <end position="207"/>
    </location>
</feature>
<feature type="transmembrane region" description="Helical" evidence="2">
    <location>
        <begin position="114"/>
        <end position="132"/>
    </location>
</feature>
<organism evidence="4 5">
    <name type="scientific">Exidia glandulosa HHB12029</name>
    <dbReference type="NCBI Taxonomy" id="1314781"/>
    <lineage>
        <taxon>Eukaryota</taxon>
        <taxon>Fungi</taxon>
        <taxon>Dikarya</taxon>
        <taxon>Basidiomycota</taxon>
        <taxon>Agaricomycotina</taxon>
        <taxon>Agaricomycetes</taxon>
        <taxon>Auriculariales</taxon>
        <taxon>Exidiaceae</taxon>
        <taxon>Exidia</taxon>
    </lineage>
</organism>
<name>A0A165JGB6_EXIGL</name>